<name>A0ABS5NR60_9BACI</name>
<proteinExistence type="predicted"/>
<protein>
    <submittedName>
        <fullName evidence="1">NAD(P)/FAD-dependent oxidoreductase</fullName>
    </submittedName>
</protein>
<comment type="caution">
    <text evidence="1">The sequence shown here is derived from an EMBL/GenBank/DDBJ whole genome shotgun (WGS) entry which is preliminary data.</text>
</comment>
<accession>A0ABS5NR60</accession>
<dbReference type="SUPFAM" id="SSF51905">
    <property type="entry name" value="FAD/NAD(P)-binding domain"/>
    <property type="match status" value="2"/>
</dbReference>
<organism evidence="1 2">
    <name type="scientific">Cytobacillus citreus</name>
    <dbReference type="NCBI Taxonomy" id="2833586"/>
    <lineage>
        <taxon>Bacteria</taxon>
        <taxon>Bacillati</taxon>
        <taxon>Bacillota</taxon>
        <taxon>Bacilli</taxon>
        <taxon>Bacillales</taxon>
        <taxon>Bacillaceae</taxon>
        <taxon>Cytobacillus</taxon>
    </lineage>
</organism>
<dbReference type="InterPro" id="IPR036188">
    <property type="entry name" value="FAD/NAD-bd_sf"/>
</dbReference>
<reference evidence="1 2" key="1">
    <citation type="submission" date="2021-05" db="EMBL/GenBank/DDBJ databases">
        <title>Novel Bacillus species.</title>
        <authorList>
            <person name="Liu G."/>
        </authorList>
    </citation>
    <scope>NUCLEOTIDE SEQUENCE [LARGE SCALE GENOMIC DNA]</scope>
    <source>
        <strain evidence="1 2">FJAT-49705</strain>
    </source>
</reference>
<dbReference type="EMBL" id="JAGYPM010000002">
    <property type="protein sequence ID" value="MBS4190303.1"/>
    <property type="molecule type" value="Genomic_DNA"/>
</dbReference>
<dbReference type="PANTHER" id="PTHR10632:SF2">
    <property type="entry name" value="SULFIDE:QUINONE OXIDOREDUCTASE, MITOCHONDRIAL"/>
    <property type="match status" value="1"/>
</dbReference>
<dbReference type="Gene3D" id="3.50.50.60">
    <property type="entry name" value="FAD/NAD(P)-binding domain"/>
    <property type="match status" value="2"/>
</dbReference>
<dbReference type="Proteomes" id="UP000681027">
    <property type="component" value="Unassembled WGS sequence"/>
</dbReference>
<dbReference type="PANTHER" id="PTHR10632">
    <property type="entry name" value="SULFIDE:QUINONE OXIDOREDUCTASE"/>
    <property type="match status" value="1"/>
</dbReference>
<evidence type="ECO:0000313" key="2">
    <source>
        <dbReference type="Proteomes" id="UP000681027"/>
    </source>
</evidence>
<gene>
    <name evidence="1" type="ORF">KHA94_08810</name>
</gene>
<evidence type="ECO:0000313" key="1">
    <source>
        <dbReference type="EMBL" id="MBS4190303.1"/>
    </source>
</evidence>
<dbReference type="InterPro" id="IPR015904">
    <property type="entry name" value="Sulphide_quinone_reductase"/>
</dbReference>
<keyword evidence="2" id="KW-1185">Reference proteome</keyword>
<sequence length="399" mass="44202">MSQTKYAEIVIVGAGSAGISIASRIIRNAPYLKENIMIIDPSEDHYYQPLWTLVGGGQSKLEDTHRKQDTLIPDGVQWLKEAATEFLPDTNTVVTDKNTQIHYDFLVVTAGIEIKWDRINGLKEAIGKNGVCSNYAAEYVESTWENIKNFSGGTAIFTQPSTPIKCGGAPQKIMYLADDYFNKANVRSKTNIKFISGTGSIFSVPRYAKTLEEVINRKEIETTFMTDLIEIDGKNKTAIFQHIETNEKMSVAYDMIHVTPPMGAPSFIASSPIANATGWVDVDPHTLQHNTYKNIFSAGDSASLPTSKTGAAIRKQAPVAAENLLSVMNGSTMKAKYNGYTSCPLVTGVNKLVMAEFEYDNVPQETFPIDQSKERMSMYLIKKNLLPIMYWNGMLKGTM</sequence>
<dbReference type="RefSeq" id="WP_213101761.1">
    <property type="nucleotide sequence ID" value="NZ_JAGYPM010000002.1"/>
</dbReference>